<dbReference type="EMBL" id="JAUSYA010000001">
    <property type="protein sequence ID" value="MDQ0682048.1"/>
    <property type="molecule type" value="Genomic_DNA"/>
</dbReference>
<proteinExistence type="predicted"/>
<comment type="caution">
    <text evidence="1">The sequence shown here is derived from an EMBL/GenBank/DDBJ whole genome shotgun (WGS) entry which is preliminary data.</text>
</comment>
<gene>
    <name evidence="1" type="ORF">QFZ56_001011</name>
</gene>
<protein>
    <submittedName>
        <fullName evidence="1">Uncharacterized protein</fullName>
    </submittedName>
</protein>
<name>A0ABU0PWQ7_STRAH</name>
<organism evidence="1 2">
    <name type="scientific">Streptomyces achromogenes</name>
    <dbReference type="NCBI Taxonomy" id="67255"/>
    <lineage>
        <taxon>Bacteria</taxon>
        <taxon>Bacillati</taxon>
        <taxon>Actinomycetota</taxon>
        <taxon>Actinomycetes</taxon>
        <taxon>Kitasatosporales</taxon>
        <taxon>Streptomycetaceae</taxon>
        <taxon>Streptomyces</taxon>
    </lineage>
</organism>
<dbReference type="Proteomes" id="UP001243364">
    <property type="component" value="Unassembled WGS sequence"/>
</dbReference>
<evidence type="ECO:0000313" key="2">
    <source>
        <dbReference type="Proteomes" id="UP001243364"/>
    </source>
</evidence>
<keyword evidence="2" id="KW-1185">Reference proteome</keyword>
<sequence length="109" mass="12182">MLSRDAATGDSAAFLCRLERRTPHLSEIDGHLDRFGLRLNGEAGRQQRYPRVPVVLDVLHGRECAHAVGDDEGWFRDLFATGSGAFTAQRHVEDLRNLTGRPRPYHTGS</sequence>
<evidence type="ECO:0000313" key="1">
    <source>
        <dbReference type="EMBL" id="MDQ0682048.1"/>
    </source>
</evidence>
<reference evidence="1 2" key="1">
    <citation type="submission" date="2023-07" db="EMBL/GenBank/DDBJ databases">
        <title>Comparative genomics of wheat-associated soil bacteria to identify genetic determinants of phenazine resistance.</title>
        <authorList>
            <person name="Mouncey N."/>
        </authorList>
    </citation>
    <scope>NUCLEOTIDE SEQUENCE [LARGE SCALE GENOMIC DNA]</scope>
    <source>
        <strain evidence="1 2">W4I19-2</strain>
    </source>
</reference>
<accession>A0ABU0PWQ7</accession>
<dbReference type="RefSeq" id="WP_307040444.1">
    <property type="nucleotide sequence ID" value="NZ_JAUSYA010000001.1"/>
</dbReference>